<dbReference type="EMBL" id="CAMXCT030003480">
    <property type="protein sequence ID" value="CAL4792039.1"/>
    <property type="molecule type" value="Genomic_DNA"/>
</dbReference>
<sequence>MAPPDEKCKQPLPKKGMEIKATPEGQTETRQEHMVSKKHYIGHKELYWIKRLVAHIFGETDPVKVCDRLGKDQVCIEAVHPHSNRRYHIEFDRKGIINAWVPTQKCRKDHCFLENEGYGYAAYNPRSKRFQYKSGKMKGKFAKGTLGEPKGLVTNNKKRNNWENPRTSSPKKSPFLKKRKSFSSQSNKKRFGSQGDKKDSHDPVQKRALFRFILSNVIRRTANFLHDRNIHNLDAGGKEIWDGAPTCAKSAVMDELTHGFVTAMQRRGYPTKSISMAVNMVLKPLGRAYQAGGEHGFMHALEDGLNDWLHLAQKQATQRPLAFVADCVNTVAPLLCSYLNVQWSDSYKGLRVFGYGLGVGTQVDSGQNGFVADTGVHGSYRFRSILNTAGIAGCIGKSHEQIRASKTDGYFQRDADTYGTRAKVDVLGVQFAELRAGYIDSKEQERSQISFHGKPAKMIADTSFQGVGTDVRFGSSGAPSARFESGFGRFQERVSCESTDGTHRLATSQTVLGHHTKASLAGKTVDLRAGYIDSKEQESSQTSFHGKSAQMVEDTSFEGLGTDVRFGSSGAPSARFESGFGRFQERVSCESTDGTHRLATSQTVLGHHTKASLAGKTVDLRAGYTDSKEQESSQTSFHGKSAQMVEDTSFEGLGTDVRFGSSGAASARFESGFGRFQERVSCESTDGTHRLATSQTVLGHHTKASLAGKTVDLRAGYIDSKEQESSQTSFHGKSAQMVEDTSFEGLGADVRFGSSGAPSARFESGFGRFQERVSCESTDGTHRLATSQTVLGHHTKASLAGKTVDLRAGYIDSKEQESSQTSFHGKSAQMVEDTSFEGLGTDVRFGSSGAPSARFESGFGRFQERVSCESTDGTHRLATSQTVLGHHTKASLAGKTVDLRAGYIDSKEQESSQTSFHGKSAQMVEDTSFEGLGTDVRFGSSGAPSARFESGFGRFQERVSCESTDGTHRLATSQTVLGHHTKASLAGKTVDLRAGYIDSKEQESSQTSFHGKSAQMVEDTSFEGLGTDVRFGSSGAPSARFESGFGRFQERVSCEPTDGTQRFFSETDMIGASVKTTVDGATMFGVQAGVGKQEEIHTQISTLQNGQMQVESNASSNGGLFLKGNVLGVAGLSATLGSKTEANRVTTHVAARKLKEDFSETCLHGLACTTSLGSCTYDWSTGRSWKTEGHSTHQLQGNGVAFARETTSDQCVSFEDKFIGFSVSDETQQYETRAVVETYGLEQPTGSVAKLVERQMKHERNLQTGQETTVQTVAWRSALFTHR</sequence>
<evidence type="ECO:0000313" key="4">
    <source>
        <dbReference type="Proteomes" id="UP001152797"/>
    </source>
</evidence>
<feature type="compositionally biased region" description="Polar residues" evidence="1">
    <location>
        <begin position="162"/>
        <end position="171"/>
    </location>
</feature>
<feature type="region of interest" description="Disordered" evidence="1">
    <location>
        <begin position="624"/>
        <end position="643"/>
    </location>
</feature>
<gene>
    <name evidence="2" type="ORF">C1SCF055_LOCUS30500</name>
</gene>
<evidence type="ECO:0000256" key="1">
    <source>
        <dbReference type="SAM" id="MobiDB-lite"/>
    </source>
</evidence>
<dbReference type="EMBL" id="CAMXCT020003480">
    <property type="protein sequence ID" value="CAL1158102.1"/>
    <property type="molecule type" value="Genomic_DNA"/>
</dbReference>
<feature type="region of interest" description="Disordered" evidence="1">
    <location>
        <begin position="1"/>
        <end position="32"/>
    </location>
</feature>
<dbReference type="OrthoDB" id="417780at2759"/>
<comment type="caution">
    <text evidence="2">The sequence shown here is derived from an EMBL/GenBank/DDBJ whole genome shotgun (WGS) entry which is preliminary data.</text>
</comment>
<evidence type="ECO:0000313" key="2">
    <source>
        <dbReference type="EMBL" id="CAI4004727.1"/>
    </source>
</evidence>
<feature type="region of interest" description="Disordered" evidence="1">
    <location>
        <begin position="141"/>
        <end position="202"/>
    </location>
</feature>
<dbReference type="Proteomes" id="UP001152797">
    <property type="component" value="Unassembled WGS sequence"/>
</dbReference>
<protein>
    <submittedName>
        <fullName evidence="3">J domain-containing protein</fullName>
    </submittedName>
</protein>
<reference evidence="3 4" key="2">
    <citation type="submission" date="2024-05" db="EMBL/GenBank/DDBJ databases">
        <authorList>
            <person name="Chen Y."/>
            <person name="Shah S."/>
            <person name="Dougan E. K."/>
            <person name="Thang M."/>
            <person name="Chan C."/>
        </authorList>
    </citation>
    <scope>NUCLEOTIDE SEQUENCE [LARGE SCALE GENOMIC DNA]</scope>
</reference>
<keyword evidence="4" id="KW-1185">Reference proteome</keyword>
<feature type="compositionally biased region" description="Basic residues" evidence="1">
    <location>
        <begin position="174"/>
        <end position="191"/>
    </location>
</feature>
<proteinExistence type="predicted"/>
<dbReference type="EMBL" id="CAMXCT010003480">
    <property type="protein sequence ID" value="CAI4004727.1"/>
    <property type="molecule type" value="Genomic_DNA"/>
</dbReference>
<reference evidence="2" key="1">
    <citation type="submission" date="2022-10" db="EMBL/GenBank/DDBJ databases">
        <authorList>
            <person name="Chen Y."/>
            <person name="Dougan E. K."/>
            <person name="Chan C."/>
            <person name="Rhodes N."/>
            <person name="Thang M."/>
        </authorList>
    </citation>
    <scope>NUCLEOTIDE SEQUENCE</scope>
</reference>
<organism evidence="2">
    <name type="scientific">Cladocopium goreaui</name>
    <dbReference type="NCBI Taxonomy" id="2562237"/>
    <lineage>
        <taxon>Eukaryota</taxon>
        <taxon>Sar</taxon>
        <taxon>Alveolata</taxon>
        <taxon>Dinophyceae</taxon>
        <taxon>Suessiales</taxon>
        <taxon>Symbiodiniaceae</taxon>
        <taxon>Cladocopium</taxon>
    </lineage>
</organism>
<evidence type="ECO:0000313" key="3">
    <source>
        <dbReference type="EMBL" id="CAL4792039.1"/>
    </source>
</evidence>
<name>A0A9P1D8Z8_9DINO</name>
<accession>A0A9P1D8Z8</accession>